<keyword evidence="3" id="KW-1185">Reference proteome</keyword>
<organism evidence="2 3">
    <name type="scientific">Daphnia magna</name>
    <dbReference type="NCBI Taxonomy" id="35525"/>
    <lineage>
        <taxon>Eukaryota</taxon>
        <taxon>Metazoa</taxon>
        <taxon>Ecdysozoa</taxon>
        <taxon>Arthropoda</taxon>
        <taxon>Crustacea</taxon>
        <taxon>Branchiopoda</taxon>
        <taxon>Diplostraca</taxon>
        <taxon>Cladocera</taxon>
        <taxon>Anomopoda</taxon>
        <taxon>Daphniidae</taxon>
        <taxon>Daphnia</taxon>
    </lineage>
</organism>
<evidence type="ECO:0000313" key="2">
    <source>
        <dbReference type="EMBL" id="KAK4009392.1"/>
    </source>
</evidence>
<protein>
    <submittedName>
        <fullName evidence="2">Uncharacterized protein</fullName>
    </submittedName>
</protein>
<dbReference type="Proteomes" id="UP001234178">
    <property type="component" value="Unassembled WGS sequence"/>
</dbReference>
<feature type="transmembrane region" description="Helical" evidence="1">
    <location>
        <begin position="110"/>
        <end position="129"/>
    </location>
</feature>
<keyword evidence="1" id="KW-0472">Membrane</keyword>
<accession>A0ABQ9Z921</accession>
<reference evidence="2 3" key="1">
    <citation type="journal article" date="2023" name="Nucleic Acids Res.">
        <title>The hologenome of Daphnia magna reveals possible DNA methylation and microbiome-mediated evolution of the host genome.</title>
        <authorList>
            <person name="Chaturvedi A."/>
            <person name="Li X."/>
            <person name="Dhandapani V."/>
            <person name="Marshall H."/>
            <person name="Kissane S."/>
            <person name="Cuenca-Cambronero M."/>
            <person name="Asole G."/>
            <person name="Calvet F."/>
            <person name="Ruiz-Romero M."/>
            <person name="Marangio P."/>
            <person name="Guigo R."/>
            <person name="Rago D."/>
            <person name="Mirbahai L."/>
            <person name="Eastwood N."/>
            <person name="Colbourne J.K."/>
            <person name="Zhou J."/>
            <person name="Mallon E."/>
            <person name="Orsini L."/>
        </authorList>
    </citation>
    <scope>NUCLEOTIDE SEQUENCE [LARGE SCALE GENOMIC DNA]</scope>
    <source>
        <strain evidence="2">LRV0_1</strain>
    </source>
</reference>
<evidence type="ECO:0000313" key="3">
    <source>
        <dbReference type="Proteomes" id="UP001234178"/>
    </source>
</evidence>
<gene>
    <name evidence="2" type="ORF">OUZ56_018507</name>
</gene>
<dbReference type="EMBL" id="JAOYFB010000003">
    <property type="protein sequence ID" value="KAK4009392.1"/>
    <property type="molecule type" value="Genomic_DNA"/>
</dbReference>
<evidence type="ECO:0000256" key="1">
    <source>
        <dbReference type="SAM" id="Phobius"/>
    </source>
</evidence>
<keyword evidence="1" id="KW-0812">Transmembrane</keyword>
<sequence>MSCSAHTDDWIFQASFRKGIKHPLRNNTLPSVTQLENLVQLLPEPAEEETPSSLEKKVATANKPLLSRRAKFQGRISLMGEHLRIIEEEEKARAAMEVDGTVGLRYPYELVIAIVGLLLGLAASLVFSWRRYHLFIVSVTQRIVELEGRLCDFELEDFLQGCDWFGTYGLQQHCILRWRRFTGCSGSYFALNVKSFLVSTDPLFHRIRVALNYFCDFSIHQAGHLFFDNTPCKMQTLLFLLCLLHSLNPTYPIYASICDGNNMKIRGILEFELPYYCDNEKPETQHLPRIPTTYTLVTKQKPAATWKRIDMSTVD</sequence>
<proteinExistence type="predicted"/>
<comment type="caution">
    <text evidence="2">The sequence shown here is derived from an EMBL/GenBank/DDBJ whole genome shotgun (WGS) entry which is preliminary data.</text>
</comment>
<name>A0ABQ9Z921_9CRUS</name>
<keyword evidence="1" id="KW-1133">Transmembrane helix</keyword>